<protein>
    <submittedName>
        <fullName evidence="2">Uncharacterized protein</fullName>
    </submittedName>
</protein>
<gene>
    <name evidence="2" type="ORF">LEP1GSC059_3378</name>
</gene>
<reference evidence="2 3" key="1">
    <citation type="submission" date="2013-05" db="EMBL/GenBank/DDBJ databases">
        <authorList>
            <person name="Harkins D.M."/>
            <person name="Durkin A.S."/>
            <person name="Brinkac L.M."/>
            <person name="Haft D.H."/>
            <person name="Selengut J.D."/>
            <person name="Sanka R."/>
            <person name="DePew J."/>
            <person name="Purushe J."/>
            <person name="Hartskeerl R.A."/>
            <person name="Ahmed A."/>
            <person name="van der Linden H."/>
            <person name="Goris M.G.A."/>
            <person name="Vinetz J.M."/>
            <person name="Sutton G.G."/>
            <person name="Nierman W.C."/>
            <person name="Fouts D.E."/>
        </authorList>
    </citation>
    <scope>NUCLEOTIDE SEQUENCE [LARGE SCALE GENOMIC DNA]</scope>
    <source>
        <strain evidence="2 3">CZ214</strain>
    </source>
</reference>
<dbReference type="RefSeq" id="WP_017214258.1">
    <property type="nucleotide sequence ID" value="NZ_AKWY02000013.1"/>
</dbReference>
<organism evidence="2 3">
    <name type="scientific">Leptospira noguchii serovar Panama str. CZ214</name>
    <dbReference type="NCBI Taxonomy" id="1001595"/>
    <lineage>
        <taxon>Bacteria</taxon>
        <taxon>Pseudomonadati</taxon>
        <taxon>Spirochaetota</taxon>
        <taxon>Spirochaetia</taxon>
        <taxon>Leptospirales</taxon>
        <taxon>Leptospiraceae</taxon>
        <taxon>Leptospira</taxon>
    </lineage>
</organism>
<sequence>MVLNIKYLIVFCLSFTLAFCQKEERNLTKYNAILIEGKMANDFRPFLGKTFGFDLDNLGYKKEGKMLQIDDVASSLSLISCPLRRKLPTSNVDRFYHPEIQNAILINNNDGNYIVFQSFDDVIVQKILLNRRFKTQILYQKEECFYLVNNSAFERLTNNIRLNGETGEYLRLIRFDNQLIENGETGFGILIFLSIILIGNTLICYKLLNYGMWTFAYWLISTGGNSISIFLVIFKSY</sequence>
<name>T0FTH9_9LEPT</name>
<keyword evidence="1" id="KW-1133">Transmembrane helix</keyword>
<dbReference type="Proteomes" id="UP000015442">
    <property type="component" value="Unassembled WGS sequence"/>
</dbReference>
<feature type="transmembrane region" description="Helical" evidence="1">
    <location>
        <begin position="187"/>
        <end position="208"/>
    </location>
</feature>
<evidence type="ECO:0000313" key="2">
    <source>
        <dbReference type="EMBL" id="EQA72855.1"/>
    </source>
</evidence>
<evidence type="ECO:0000313" key="3">
    <source>
        <dbReference type="Proteomes" id="UP000015442"/>
    </source>
</evidence>
<dbReference type="AlphaFoldDB" id="T0FTH9"/>
<keyword evidence="1" id="KW-0812">Transmembrane</keyword>
<comment type="caution">
    <text evidence="2">The sequence shown here is derived from an EMBL/GenBank/DDBJ whole genome shotgun (WGS) entry which is preliminary data.</text>
</comment>
<accession>T0FTH9</accession>
<evidence type="ECO:0000256" key="1">
    <source>
        <dbReference type="SAM" id="Phobius"/>
    </source>
</evidence>
<keyword evidence="1" id="KW-0472">Membrane</keyword>
<proteinExistence type="predicted"/>
<dbReference type="GeneID" id="23200957"/>
<dbReference type="EMBL" id="AKWY02000013">
    <property type="protein sequence ID" value="EQA72855.1"/>
    <property type="molecule type" value="Genomic_DNA"/>
</dbReference>
<feature type="transmembrane region" description="Helical" evidence="1">
    <location>
        <begin position="215"/>
        <end position="234"/>
    </location>
</feature>